<evidence type="ECO:0000259" key="3">
    <source>
        <dbReference type="PROSITE" id="PS50011"/>
    </source>
</evidence>
<dbReference type="PROSITE" id="PS50250">
    <property type="entry name" value="PCI"/>
    <property type="match status" value="1"/>
</dbReference>
<dbReference type="PROSITE" id="PS50011">
    <property type="entry name" value="PROTEIN_KINASE_DOM"/>
    <property type="match status" value="1"/>
</dbReference>
<proteinExistence type="inferred from homology"/>
<dbReference type="SMART" id="SM00088">
    <property type="entry name" value="PINT"/>
    <property type="match status" value="1"/>
</dbReference>
<evidence type="ECO:0008006" key="7">
    <source>
        <dbReference type="Google" id="ProtNLM"/>
    </source>
</evidence>
<dbReference type="SUPFAM" id="SSF56112">
    <property type="entry name" value="Protein kinase-like (PK-like)"/>
    <property type="match status" value="1"/>
</dbReference>
<dbReference type="InterPro" id="IPR000717">
    <property type="entry name" value="PCI_dom"/>
</dbReference>
<dbReference type="InterPro" id="IPR011009">
    <property type="entry name" value="Kinase-like_dom_sf"/>
</dbReference>
<organism evidence="5 6">
    <name type="scientific">Populus deltoides</name>
    <name type="common">Eastern poplar</name>
    <name type="synonym">Eastern cottonwood</name>
    <dbReference type="NCBI Taxonomy" id="3696"/>
    <lineage>
        <taxon>Eukaryota</taxon>
        <taxon>Viridiplantae</taxon>
        <taxon>Streptophyta</taxon>
        <taxon>Embryophyta</taxon>
        <taxon>Tracheophyta</taxon>
        <taxon>Spermatophyta</taxon>
        <taxon>Magnoliopsida</taxon>
        <taxon>eudicotyledons</taxon>
        <taxon>Gunneridae</taxon>
        <taxon>Pentapetalae</taxon>
        <taxon>rosids</taxon>
        <taxon>fabids</taxon>
        <taxon>Malpighiales</taxon>
        <taxon>Salicaceae</taxon>
        <taxon>Saliceae</taxon>
        <taxon>Populus</taxon>
    </lineage>
</organism>
<dbReference type="GO" id="GO:0008180">
    <property type="term" value="C:COP9 signalosome"/>
    <property type="evidence" value="ECO:0007669"/>
    <property type="project" value="UniProtKB-KW"/>
</dbReference>
<dbReference type="SMART" id="SM00220">
    <property type="entry name" value="S_TKc"/>
    <property type="match status" value="1"/>
</dbReference>
<dbReference type="GO" id="GO:0004672">
    <property type="term" value="F:protein kinase activity"/>
    <property type="evidence" value="ECO:0007669"/>
    <property type="project" value="InterPro"/>
</dbReference>
<dbReference type="Gene3D" id="1.10.510.10">
    <property type="entry name" value="Transferase(Phosphotransferase) domain 1"/>
    <property type="match status" value="1"/>
</dbReference>
<dbReference type="InterPro" id="IPR000719">
    <property type="entry name" value="Prot_kinase_dom"/>
</dbReference>
<dbReference type="GO" id="GO:0005524">
    <property type="term" value="F:ATP binding"/>
    <property type="evidence" value="ECO:0007669"/>
    <property type="project" value="InterPro"/>
</dbReference>
<gene>
    <name evidence="5" type="ORF">H0E87_024070</name>
</gene>
<evidence type="ECO:0000256" key="2">
    <source>
        <dbReference type="ARBA" id="ARBA00022790"/>
    </source>
</evidence>
<dbReference type="Pfam" id="PF00069">
    <property type="entry name" value="Pkinase"/>
    <property type="match status" value="1"/>
</dbReference>
<reference evidence="5" key="1">
    <citation type="journal article" date="2021" name="J. Hered.">
        <title>Genome Assembly of Salicaceae Populus deltoides (Eastern Cottonwood) I-69 Based on Nanopore Sequencing and Hi-C Technologies.</title>
        <authorList>
            <person name="Bai S."/>
            <person name="Wu H."/>
            <person name="Zhang J."/>
            <person name="Pan Z."/>
            <person name="Zhao W."/>
            <person name="Li Z."/>
            <person name="Tong C."/>
        </authorList>
    </citation>
    <scope>NUCLEOTIDE SEQUENCE</scope>
    <source>
        <tissue evidence="5">Leaf</tissue>
    </source>
</reference>
<evidence type="ECO:0000259" key="4">
    <source>
        <dbReference type="PROSITE" id="PS50250"/>
    </source>
</evidence>
<accession>A0A8T2X784</accession>
<keyword evidence="6" id="KW-1185">Reference proteome</keyword>
<dbReference type="Proteomes" id="UP000807159">
    <property type="component" value="Chromosome 14"/>
</dbReference>
<dbReference type="PANTHER" id="PTHR15350">
    <property type="entry name" value="COP9 SIGNALOSOME COMPLEX SUBUNIT 7/DENDRITIC CELL PROTEIN GA17"/>
    <property type="match status" value="1"/>
</dbReference>
<keyword evidence="2" id="KW-0736">Signalosome</keyword>
<feature type="domain" description="Protein kinase" evidence="3">
    <location>
        <begin position="63"/>
        <end position="372"/>
    </location>
</feature>
<dbReference type="PANTHER" id="PTHR15350:SF5">
    <property type="entry name" value="COP9 SIGNALOSOME COMPLEX SUBUNIT 7"/>
    <property type="match status" value="1"/>
</dbReference>
<evidence type="ECO:0000313" key="5">
    <source>
        <dbReference type="EMBL" id="KAH8488253.1"/>
    </source>
</evidence>
<dbReference type="InterPro" id="IPR045237">
    <property type="entry name" value="COPS7/eIF3m"/>
</dbReference>
<sequence>MDIEQKQAELIDHFVNQASTLKASALWPLIIEATSHPSLFAFSEILSSPTVSELEGTENSFCLDVLRLFAHGTWSDYKSNAGRLPQLVPDQVLKLKQLTVLTLAEMNKVLPYDQLMQELDVTNVRELEDFLINECMYAGIVRGKLDQLRRCFEVQFAAGRDLRPGQLGNMLQTLSNWLDTSDDLLVSIQEKIKWADSTSELDKKHQKDVEYRVEEVKKSLSLKADIDFRGHEEIYSEPGGVMDYEEDRSRPKSVKIADFGLGEILSQFLDPKDFVGTIRYTSPERIDCGMCDEYAGDIWSFGLSILEIYLGRFPIEVETRDYLTRLVFAICMSAPPEARVHQRSFATSLHAVCKESQREDGSALQLSQHPFILQNQVNQ</sequence>
<dbReference type="EMBL" id="JACEGQ020000014">
    <property type="protein sequence ID" value="KAH8488253.1"/>
    <property type="molecule type" value="Genomic_DNA"/>
</dbReference>
<evidence type="ECO:0000256" key="1">
    <source>
        <dbReference type="ARBA" id="ARBA00008482"/>
    </source>
</evidence>
<name>A0A8T2X784_POPDE</name>
<dbReference type="AlphaFoldDB" id="A0A8T2X784"/>
<evidence type="ECO:0000313" key="6">
    <source>
        <dbReference type="Proteomes" id="UP000807159"/>
    </source>
</evidence>
<feature type="domain" description="PCI" evidence="4">
    <location>
        <begin position="1"/>
        <end position="159"/>
    </location>
</feature>
<comment type="similarity">
    <text evidence="1">Belongs to the CSN7/EIF3M family. CSN7 subfamily.</text>
</comment>
<protein>
    <recommendedName>
        <fullName evidence="7">COP9 signalosome complex subunit 7</fullName>
    </recommendedName>
</protein>
<dbReference type="Pfam" id="PF01399">
    <property type="entry name" value="PCI"/>
    <property type="match status" value="1"/>
</dbReference>
<comment type="caution">
    <text evidence="5">The sequence shown here is derived from an EMBL/GenBank/DDBJ whole genome shotgun (WGS) entry which is preliminary data.</text>
</comment>